<evidence type="ECO:0000313" key="2">
    <source>
        <dbReference type="Proteomes" id="UP000751190"/>
    </source>
</evidence>
<accession>A0A8J6C6M6</accession>
<protein>
    <submittedName>
        <fullName evidence="1">Uncharacterized protein</fullName>
    </submittedName>
</protein>
<evidence type="ECO:0000313" key="1">
    <source>
        <dbReference type="EMBL" id="KAG8456923.1"/>
    </source>
</evidence>
<dbReference type="EMBL" id="JAGTXO010000099">
    <property type="protein sequence ID" value="KAG8456923.1"/>
    <property type="molecule type" value="Genomic_DNA"/>
</dbReference>
<name>A0A8J6C6M6_DIALT</name>
<proteinExistence type="predicted"/>
<gene>
    <name evidence="1" type="ORF">KFE25_010454</name>
</gene>
<dbReference type="AlphaFoldDB" id="A0A8J6C6M6"/>
<comment type="caution">
    <text evidence="1">The sequence shown here is derived from an EMBL/GenBank/DDBJ whole genome shotgun (WGS) entry which is preliminary data.</text>
</comment>
<sequence>MQATRAISGRPRWRDAWSRAWVQNSKTGPAPYSQNAGRQCNATTRAGALGSLGARLFGARRFAHTPVRAPPAGGVASVVALLVEYRASSGTVQGFRRRLPGWHERLLAPHGLALLLVLVPSAGVRDVGGVVAFAARLGLAHTPRAGADAARACAALLLVDCGYVHFALRSATRPSPSSVLVGRVDVPLPRWALCVRAAKLARWTTPTCNRARFAFVRARARAAAARGRAPPAADGSRARALDGLGLARARAEAVACALAMATTEQWPAGGGGALRTRADGPTLRALFRSLRLFPPC</sequence>
<dbReference type="Proteomes" id="UP000751190">
    <property type="component" value="Unassembled WGS sequence"/>
</dbReference>
<reference evidence="1" key="1">
    <citation type="submission" date="2021-05" db="EMBL/GenBank/DDBJ databases">
        <title>The genome of the haptophyte Pavlova lutheri (Diacronema luteri, Pavlovales) - a model for lipid biosynthesis in eukaryotic algae.</title>
        <authorList>
            <person name="Hulatt C.J."/>
            <person name="Posewitz M.C."/>
        </authorList>
    </citation>
    <scope>NUCLEOTIDE SEQUENCE</scope>
    <source>
        <strain evidence="1">NIVA-4/92</strain>
    </source>
</reference>
<keyword evidence="2" id="KW-1185">Reference proteome</keyword>
<organism evidence="1 2">
    <name type="scientific">Diacronema lutheri</name>
    <name type="common">Unicellular marine alga</name>
    <name type="synonym">Monochrysis lutheri</name>
    <dbReference type="NCBI Taxonomy" id="2081491"/>
    <lineage>
        <taxon>Eukaryota</taxon>
        <taxon>Haptista</taxon>
        <taxon>Haptophyta</taxon>
        <taxon>Pavlovophyceae</taxon>
        <taxon>Pavlovales</taxon>
        <taxon>Pavlovaceae</taxon>
        <taxon>Diacronema</taxon>
    </lineage>
</organism>